<sequence length="135" mass="15113">MSGWIVDQSVQRLSAITFLELSYCRKIDVYTIRAIGKHCKLIVTLPQLAPTDSAITFPTDDQANTIATTIPRLKHLLELVFHPISTEIVLSILSGCPQLEFLDIVGCIGVELDHQFLKQKCPKLKLWGPILEKNS</sequence>
<dbReference type="SUPFAM" id="SSF52047">
    <property type="entry name" value="RNI-like"/>
    <property type="match status" value="1"/>
</dbReference>
<organism evidence="1 2">
    <name type="scientific">Gossypium stocksii</name>
    <dbReference type="NCBI Taxonomy" id="47602"/>
    <lineage>
        <taxon>Eukaryota</taxon>
        <taxon>Viridiplantae</taxon>
        <taxon>Streptophyta</taxon>
        <taxon>Embryophyta</taxon>
        <taxon>Tracheophyta</taxon>
        <taxon>Spermatophyta</taxon>
        <taxon>Magnoliopsida</taxon>
        <taxon>eudicotyledons</taxon>
        <taxon>Gunneridae</taxon>
        <taxon>Pentapetalae</taxon>
        <taxon>rosids</taxon>
        <taxon>malvids</taxon>
        <taxon>Malvales</taxon>
        <taxon>Malvaceae</taxon>
        <taxon>Malvoideae</taxon>
        <taxon>Gossypium</taxon>
    </lineage>
</organism>
<keyword evidence="2" id="KW-1185">Reference proteome</keyword>
<name>A0A9D3UUD3_9ROSI</name>
<dbReference type="AlphaFoldDB" id="A0A9D3UUD3"/>
<comment type="caution">
    <text evidence="1">The sequence shown here is derived from an EMBL/GenBank/DDBJ whole genome shotgun (WGS) entry which is preliminary data.</text>
</comment>
<proteinExistence type="predicted"/>
<gene>
    <name evidence="1" type="ORF">J1N35_035668</name>
</gene>
<dbReference type="Proteomes" id="UP000828251">
    <property type="component" value="Unassembled WGS sequence"/>
</dbReference>
<dbReference type="InterPro" id="IPR032675">
    <property type="entry name" value="LRR_dom_sf"/>
</dbReference>
<dbReference type="EMBL" id="JAIQCV010000010">
    <property type="protein sequence ID" value="KAH1057603.1"/>
    <property type="molecule type" value="Genomic_DNA"/>
</dbReference>
<accession>A0A9D3UUD3</accession>
<evidence type="ECO:0000313" key="2">
    <source>
        <dbReference type="Proteomes" id="UP000828251"/>
    </source>
</evidence>
<evidence type="ECO:0000313" key="1">
    <source>
        <dbReference type="EMBL" id="KAH1057603.1"/>
    </source>
</evidence>
<dbReference type="OrthoDB" id="982679at2759"/>
<protein>
    <submittedName>
        <fullName evidence="1">Uncharacterized protein</fullName>
    </submittedName>
</protein>
<dbReference type="PANTHER" id="PTHR38926">
    <property type="entry name" value="F-BOX DOMAIN CONTAINING PROTEIN, EXPRESSED"/>
    <property type="match status" value="1"/>
</dbReference>
<reference evidence="1 2" key="1">
    <citation type="journal article" date="2021" name="Plant Biotechnol. J.">
        <title>Multi-omics assisted identification of the key and species-specific regulatory components of drought-tolerant mechanisms in Gossypium stocksii.</title>
        <authorList>
            <person name="Yu D."/>
            <person name="Ke L."/>
            <person name="Zhang D."/>
            <person name="Wu Y."/>
            <person name="Sun Y."/>
            <person name="Mei J."/>
            <person name="Sun J."/>
            <person name="Sun Y."/>
        </authorList>
    </citation>
    <scope>NUCLEOTIDE SEQUENCE [LARGE SCALE GENOMIC DNA]</scope>
    <source>
        <strain evidence="2">cv. E1</strain>
        <tissue evidence="1">Leaf</tissue>
    </source>
</reference>
<dbReference type="PANTHER" id="PTHR38926:SF80">
    <property type="entry name" value="F-BOX DOMAIN, LEUCINE-RICH REPEAT DOMAIN SUPERFAMILY"/>
    <property type="match status" value="1"/>
</dbReference>
<dbReference type="Gene3D" id="3.80.10.10">
    <property type="entry name" value="Ribonuclease Inhibitor"/>
    <property type="match status" value="1"/>
</dbReference>